<dbReference type="SUPFAM" id="SSF56219">
    <property type="entry name" value="DNase I-like"/>
    <property type="match status" value="1"/>
</dbReference>
<feature type="region of interest" description="Disordered" evidence="1">
    <location>
        <begin position="104"/>
        <end position="135"/>
    </location>
</feature>
<keyword evidence="3" id="KW-0378">Hydrolase</keyword>
<reference evidence="3" key="2">
    <citation type="submission" date="2020-07" db="EMBL/GenBank/DDBJ databases">
        <authorList>
            <person name="Vera ALvarez R."/>
            <person name="Arias-Moreno D.M."/>
            <person name="Jimenez-Jacinto V."/>
            <person name="Jimenez-Bremont J.F."/>
            <person name="Swaminathan K."/>
            <person name="Moose S.P."/>
            <person name="Guerrero-Gonzalez M.L."/>
            <person name="Marino-Ramirez L."/>
            <person name="Landsman D."/>
            <person name="Rodriguez-Kessler M."/>
            <person name="Delgado-Sanchez P."/>
        </authorList>
    </citation>
    <scope>NUCLEOTIDE SEQUENCE</scope>
    <source>
        <tissue evidence="3">Cladode</tissue>
    </source>
</reference>
<dbReference type="Pfam" id="PF03372">
    <property type="entry name" value="Exo_endo_phos"/>
    <property type="match status" value="1"/>
</dbReference>
<dbReference type="AlphaFoldDB" id="A0A7C9A408"/>
<dbReference type="PANTHER" id="PTHR12121:SF74">
    <property type="entry name" value="CARBON CATABOLITE REPRESSOR PROTEIN 4 HOMOLOG 5"/>
    <property type="match status" value="1"/>
</dbReference>
<dbReference type="EMBL" id="GISG01195635">
    <property type="protein sequence ID" value="MBA4657251.1"/>
    <property type="molecule type" value="Transcribed_RNA"/>
</dbReference>
<dbReference type="InterPro" id="IPR036691">
    <property type="entry name" value="Endo/exonu/phosph_ase_sf"/>
</dbReference>
<dbReference type="PANTHER" id="PTHR12121">
    <property type="entry name" value="CARBON CATABOLITE REPRESSOR PROTEIN 4"/>
    <property type="match status" value="1"/>
</dbReference>
<reference evidence="3" key="1">
    <citation type="journal article" date="2013" name="J. Plant Res.">
        <title>Effect of fungi and light on seed germination of three Opuntia species from semiarid lands of central Mexico.</title>
        <authorList>
            <person name="Delgado-Sanchez P."/>
            <person name="Jimenez-Bremont J.F."/>
            <person name="Guerrero-Gonzalez Mde L."/>
            <person name="Flores J."/>
        </authorList>
    </citation>
    <scope>NUCLEOTIDE SEQUENCE</scope>
    <source>
        <tissue evidence="3">Cladode</tissue>
    </source>
</reference>
<name>A0A7C9A408_OPUST</name>
<evidence type="ECO:0000313" key="3">
    <source>
        <dbReference type="EMBL" id="MBA4657251.1"/>
    </source>
</evidence>
<dbReference type="EC" id="3.1.13.4" evidence="3"/>
<dbReference type="Gene3D" id="3.60.10.10">
    <property type="entry name" value="Endonuclease/exonuclease/phosphatase"/>
    <property type="match status" value="1"/>
</dbReference>
<evidence type="ECO:0000256" key="1">
    <source>
        <dbReference type="SAM" id="MobiDB-lite"/>
    </source>
</evidence>
<sequence length="494" mass="57030">MKIVFPSRTVSFPLSSPPTKLRVRPRMRQLLDYTRMHNDNRRERPAPARQVAAAREEHHSMASNHSRHTAKRRKVIYEEETETLTLKRCSVEWKSSSKHFVSTRTRSSYQNHKRYSRKDSSSRHVHRKWSSSDTDCSGFRDKLVLVSYNILGVENASRHPDLYCNIPWKYMDWDYRKACIHRELIKYDPSILCFQEVDRFRDLHDILKPNGFKGVLKARTGDACDGCAMFWKDQRFTLLREENIEFQSFGLRNNVAQFCVLKMKENQSNSDPNLSKSQVAASRCLVVGNIHVLFNPNRGDVKLGQIRLFLEKAHELSEEWGGIPVVLAGDFNSLPQSSLYQFISSAELDLLQHDRKNISGQIDMPLHRANFRCLTEEFFRQRSVGRRWNDDELKLATGNERVTHLRHHLKLRSAYLGIPGNGTTRDKIGEPLATSCHSKFTGTVDYIWHSEELLPVRVLEPLPVPVLRNMGGLPNKKCGSDHLALVCEFAFAGE</sequence>
<feature type="region of interest" description="Disordered" evidence="1">
    <location>
        <begin position="38"/>
        <end position="71"/>
    </location>
</feature>
<feature type="domain" description="Endonuclease/exonuclease/phosphatase" evidence="2">
    <location>
        <begin position="171"/>
        <end position="482"/>
    </location>
</feature>
<dbReference type="GO" id="GO:0004535">
    <property type="term" value="F:poly(A)-specific ribonuclease activity"/>
    <property type="evidence" value="ECO:0007669"/>
    <property type="project" value="UniProtKB-EC"/>
</dbReference>
<evidence type="ECO:0000259" key="2">
    <source>
        <dbReference type="Pfam" id="PF03372"/>
    </source>
</evidence>
<protein>
    <submittedName>
        <fullName evidence="3">Poly(A)-specific ribonuclease</fullName>
        <ecNumber evidence="3">3.1.13.4</ecNumber>
    </submittedName>
</protein>
<dbReference type="InterPro" id="IPR050410">
    <property type="entry name" value="CCR4/nocturin_mRNA_transcr"/>
</dbReference>
<organism evidence="3">
    <name type="scientific">Opuntia streptacantha</name>
    <name type="common">Prickly pear cactus</name>
    <name type="synonym">Opuntia cardona</name>
    <dbReference type="NCBI Taxonomy" id="393608"/>
    <lineage>
        <taxon>Eukaryota</taxon>
        <taxon>Viridiplantae</taxon>
        <taxon>Streptophyta</taxon>
        <taxon>Embryophyta</taxon>
        <taxon>Tracheophyta</taxon>
        <taxon>Spermatophyta</taxon>
        <taxon>Magnoliopsida</taxon>
        <taxon>eudicotyledons</taxon>
        <taxon>Gunneridae</taxon>
        <taxon>Pentapetalae</taxon>
        <taxon>Caryophyllales</taxon>
        <taxon>Cactineae</taxon>
        <taxon>Cactaceae</taxon>
        <taxon>Opuntioideae</taxon>
        <taxon>Opuntia</taxon>
    </lineage>
</organism>
<dbReference type="FunFam" id="3.60.10.10:FF:000080">
    <property type="entry name" value="Carbon catabolite repressor protein 4 homolog 3"/>
    <property type="match status" value="1"/>
</dbReference>
<accession>A0A7C9A408</accession>
<proteinExistence type="predicted"/>
<dbReference type="InterPro" id="IPR005135">
    <property type="entry name" value="Endo/exonuclease/phosphatase"/>
</dbReference>